<protein>
    <submittedName>
        <fullName evidence="1">Uncharacterized protein</fullName>
    </submittedName>
</protein>
<organism evidence="1 2">
    <name type="scientific">Coemansia nantahalensis</name>
    <dbReference type="NCBI Taxonomy" id="2789366"/>
    <lineage>
        <taxon>Eukaryota</taxon>
        <taxon>Fungi</taxon>
        <taxon>Fungi incertae sedis</taxon>
        <taxon>Zoopagomycota</taxon>
        <taxon>Kickxellomycotina</taxon>
        <taxon>Kickxellomycetes</taxon>
        <taxon>Kickxellales</taxon>
        <taxon>Kickxellaceae</taxon>
        <taxon>Coemansia</taxon>
    </lineage>
</organism>
<gene>
    <name evidence="1" type="ORF">IWQ57_002357</name>
</gene>
<sequence>CHRFVFIWLPAPPAAHDCARGKEICKMVLVKEFRIRNNCTVEEYRIAQLFSVAKMSLNETGDGEGVEVIKNEPYDNELGKGQYTYKIYHLAR</sequence>
<dbReference type="Proteomes" id="UP001140234">
    <property type="component" value="Unassembled WGS sequence"/>
</dbReference>
<evidence type="ECO:0000313" key="1">
    <source>
        <dbReference type="EMBL" id="KAJ2771107.1"/>
    </source>
</evidence>
<reference evidence="1" key="1">
    <citation type="submission" date="2022-07" db="EMBL/GenBank/DDBJ databases">
        <title>Phylogenomic reconstructions and comparative analyses of Kickxellomycotina fungi.</title>
        <authorList>
            <person name="Reynolds N.K."/>
            <person name="Stajich J.E."/>
            <person name="Barry K."/>
            <person name="Grigoriev I.V."/>
            <person name="Crous P."/>
            <person name="Smith M.E."/>
        </authorList>
    </citation>
    <scope>NUCLEOTIDE SEQUENCE</scope>
    <source>
        <strain evidence="1">CBS 109366</strain>
    </source>
</reference>
<proteinExistence type="predicted"/>
<dbReference type="EMBL" id="JANBUJ010000595">
    <property type="protein sequence ID" value="KAJ2771107.1"/>
    <property type="molecule type" value="Genomic_DNA"/>
</dbReference>
<comment type="caution">
    <text evidence="1">The sequence shown here is derived from an EMBL/GenBank/DDBJ whole genome shotgun (WGS) entry which is preliminary data.</text>
</comment>
<keyword evidence="2" id="KW-1185">Reference proteome</keyword>
<evidence type="ECO:0000313" key="2">
    <source>
        <dbReference type="Proteomes" id="UP001140234"/>
    </source>
</evidence>
<name>A0ACC1K0Q3_9FUNG</name>
<feature type="non-terminal residue" evidence="1">
    <location>
        <position position="1"/>
    </location>
</feature>
<accession>A0ACC1K0Q3</accession>